<accession>A0ABR8SF58</accession>
<proteinExistence type="predicted"/>
<protein>
    <submittedName>
        <fullName evidence="1">Uncharacterized protein</fullName>
    </submittedName>
</protein>
<sequence length="286" mass="30864">MTQAQQSEAQRLAAICETKGMFPVADELNRMHARILELEQGKCLHQIAEPAAPHAARDLGLAALEQYLKECEENQIVADVGGAFAYAWQRAAAPQAVQPPVPVLFVSREQLESHTDHLESEAGRYLPARKTDVGKFTMPLYAHPAEGVPAHELIDWDSAHKIAFQAAAAFRPSYFKGADFVAHNWVVEAIRTAHIDGQRHAVGLPAIDRSAAFAADLRKERAATQPAAQGMLDAMTNAFITSESDGAAGSYKLVAKFQTLPELQAAHNALVTALAAQAKQGEQANG</sequence>
<dbReference type="RefSeq" id="WP_191724519.1">
    <property type="nucleotide sequence ID" value="NZ_JACSQK010000009.1"/>
</dbReference>
<evidence type="ECO:0000313" key="2">
    <source>
        <dbReference type="Proteomes" id="UP000634919"/>
    </source>
</evidence>
<comment type="caution">
    <text evidence="1">The sequence shown here is derived from an EMBL/GenBank/DDBJ whole genome shotgun (WGS) entry which is preliminary data.</text>
</comment>
<evidence type="ECO:0000313" key="1">
    <source>
        <dbReference type="EMBL" id="MBD7962105.1"/>
    </source>
</evidence>
<dbReference type="EMBL" id="JACSQK010000009">
    <property type="protein sequence ID" value="MBD7962105.1"/>
    <property type="molecule type" value="Genomic_DNA"/>
</dbReference>
<reference evidence="1 2" key="1">
    <citation type="submission" date="2020-08" db="EMBL/GenBank/DDBJ databases">
        <title>A Genomic Blueprint of the Chicken Gut Microbiome.</title>
        <authorList>
            <person name="Gilroy R."/>
            <person name="Ravi A."/>
            <person name="Getino M."/>
            <person name="Pursley I."/>
            <person name="Horton D.L."/>
            <person name="Alikhan N.-F."/>
            <person name="Baker D."/>
            <person name="Gharbi K."/>
            <person name="Hall N."/>
            <person name="Watson M."/>
            <person name="Adriaenssens E.M."/>
            <person name="Foster-Nyarko E."/>
            <person name="Jarju S."/>
            <person name="Secka A."/>
            <person name="Antonio M."/>
            <person name="Oren A."/>
            <person name="Chaudhuri R."/>
            <person name="La Ragione R.M."/>
            <person name="Hildebrand F."/>
            <person name="Pallen M.J."/>
        </authorList>
    </citation>
    <scope>NUCLEOTIDE SEQUENCE [LARGE SCALE GENOMIC DNA]</scope>
    <source>
        <strain evidence="1 2">Sa2CVA6</strain>
    </source>
</reference>
<dbReference type="Proteomes" id="UP000634919">
    <property type="component" value="Unassembled WGS sequence"/>
</dbReference>
<gene>
    <name evidence="1" type="ORF">H9646_16670</name>
</gene>
<keyword evidence="2" id="KW-1185">Reference proteome</keyword>
<name>A0ABR8SF58_9BURK</name>
<organism evidence="1 2">
    <name type="scientific">Comamonas avium</name>
    <dbReference type="NCBI Taxonomy" id="2762231"/>
    <lineage>
        <taxon>Bacteria</taxon>
        <taxon>Pseudomonadati</taxon>
        <taxon>Pseudomonadota</taxon>
        <taxon>Betaproteobacteria</taxon>
        <taxon>Burkholderiales</taxon>
        <taxon>Comamonadaceae</taxon>
        <taxon>Comamonas</taxon>
    </lineage>
</organism>